<organism evidence="2">
    <name type="scientific">Salmonella newport</name>
    <dbReference type="NCBI Taxonomy" id="108619"/>
    <lineage>
        <taxon>Bacteria</taxon>
        <taxon>Pseudomonadati</taxon>
        <taxon>Pseudomonadota</taxon>
        <taxon>Gammaproteobacteria</taxon>
        <taxon>Enterobacterales</taxon>
        <taxon>Enterobacteriaceae</taxon>
        <taxon>Salmonella</taxon>
    </lineage>
</organism>
<evidence type="ECO:0000256" key="1">
    <source>
        <dbReference type="SAM" id="SignalP"/>
    </source>
</evidence>
<keyword evidence="1" id="KW-0732">Signal</keyword>
<reference evidence="2" key="1">
    <citation type="submission" date="2018-07" db="EMBL/GenBank/DDBJ databases">
        <authorList>
            <person name="Ashton P.M."/>
            <person name="Dallman T."/>
            <person name="Nair S."/>
            <person name="De Pinna E."/>
            <person name="Peters T."/>
            <person name="Grant K."/>
        </authorList>
    </citation>
    <scope>NUCLEOTIDE SEQUENCE</scope>
    <source>
        <strain evidence="2">136562</strain>
    </source>
</reference>
<dbReference type="EMBL" id="AAHKWI010000063">
    <property type="protein sequence ID" value="EBX3157094.1"/>
    <property type="molecule type" value="Genomic_DNA"/>
</dbReference>
<comment type="caution">
    <text evidence="2">The sequence shown here is derived from an EMBL/GenBank/DDBJ whole genome shotgun (WGS) entry which is preliminary data.</text>
</comment>
<gene>
    <name evidence="2" type="ORF">DRT54_24165</name>
</gene>
<dbReference type="SUPFAM" id="SSF49401">
    <property type="entry name" value="Bacterial adhesins"/>
    <property type="match status" value="1"/>
</dbReference>
<evidence type="ECO:0008006" key="3">
    <source>
        <dbReference type="Google" id="ProtNLM"/>
    </source>
</evidence>
<feature type="signal peptide" evidence="1">
    <location>
        <begin position="1"/>
        <end position="23"/>
    </location>
</feature>
<feature type="chain" id="PRO_5026164438" description="Fimbrial protein" evidence="1">
    <location>
        <begin position="24"/>
        <end position="175"/>
    </location>
</feature>
<protein>
    <recommendedName>
        <fullName evidence="3">Fimbrial protein</fullName>
    </recommendedName>
</protein>
<accession>A0A5W5VX56</accession>
<proteinExistence type="predicted"/>
<sequence>MKKTLISAFIAAACLTASGAAMAGDKDAVQTGTVTTNVTGLSGVTITLNNAPETVTTDDVKVPGTLLTTLGIAATGLDLSTASGGNIAVEVEGDHYDAGSGAWLFRTGDGSSTPLKARPKTGDGWNQNPANRVAYRLQHGNQNVNLQLPIQTNSGNTNVTAGNYTMPVTVSFNTW</sequence>
<evidence type="ECO:0000313" key="2">
    <source>
        <dbReference type="EMBL" id="EBX3157094.1"/>
    </source>
</evidence>
<name>A0A5W5VX56_SALNE</name>
<dbReference type="AlphaFoldDB" id="A0A5W5VX56"/>
<dbReference type="InterPro" id="IPR008966">
    <property type="entry name" value="Adhesion_dom_sf"/>
</dbReference>